<proteinExistence type="predicted"/>
<reference evidence="1" key="1">
    <citation type="submission" date="2009-01" db="EMBL/GenBank/DDBJ databases">
        <title>Complete sequence of Anaeromyxobacter dehalogenans 2CP-1.</title>
        <authorList>
            <consortium name="US DOE Joint Genome Institute"/>
            <person name="Lucas S."/>
            <person name="Copeland A."/>
            <person name="Lapidus A."/>
            <person name="Glavina del Rio T."/>
            <person name="Dalin E."/>
            <person name="Tice H."/>
            <person name="Bruce D."/>
            <person name="Goodwin L."/>
            <person name="Pitluck S."/>
            <person name="Saunders E."/>
            <person name="Brettin T."/>
            <person name="Detter J.C."/>
            <person name="Han C."/>
            <person name="Larimer F."/>
            <person name="Land M."/>
            <person name="Hauser L."/>
            <person name="Kyrpides N."/>
            <person name="Ovchinnikova G."/>
            <person name="Beliaev A.S."/>
            <person name="Richardson P."/>
        </authorList>
    </citation>
    <scope>NUCLEOTIDE SEQUENCE</scope>
    <source>
        <strain evidence="1">2CP-1</strain>
    </source>
</reference>
<organism evidence="1 2">
    <name type="scientific">Anaeromyxobacter dehalogenans (strain ATCC BAA-258 / DSM 21875 / 2CP-1)</name>
    <dbReference type="NCBI Taxonomy" id="455488"/>
    <lineage>
        <taxon>Bacteria</taxon>
        <taxon>Pseudomonadati</taxon>
        <taxon>Myxococcota</taxon>
        <taxon>Myxococcia</taxon>
        <taxon>Myxococcales</taxon>
        <taxon>Cystobacterineae</taxon>
        <taxon>Anaeromyxobacteraceae</taxon>
        <taxon>Anaeromyxobacter</taxon>
    </lineage>
</organism>
<dbReference type="AlphaFoldDB" id="B8J6Q2"/>
<keyword evidence="2" id="KW-1185">Reference proteome</keyword>
<name>B8J6Q2_ANAD2</name>
<evidence type="ECO:0000313" key="1">
    <source>
        <dbReference type="EMBL" id="ACL67024.1"/>
    </source>
</evidence>
<protein>
    <submittedName>
        <fullName evidence="1">Uncharacterized protein</fullName>
    </submittedName>
</protein>
<gene>
    <name evidence="1" type="ordered locus">A2cp1_3698</name>
</gene>
<dbReference type="HOGENOM" id="CLU_1640280_0_0_7"/>
<dbReference type="Proteomes" id="UP000007089">
    <property type="component" value="Chromosome"/>
</dbReference>
<sequence length="161" mass="17402">MPPKLPNAPSPGVFRPKSAEDYRAQIQGGFQVRSRKHEALVRIAGELLLRKATVTTPHPVDLRMTSPVPVIFEAKTVGSRGPGAAIREAVGQLYEYRYFIGPRDARLCVLLDDDPGAVLVQYVEDELGLMIAWLADGVLRAGPVTSDSLRSAGIDLAQLAA</sequence>
<dbReference type="KEGG" id="acp:A2cp1_3698"/>
<evidence type="ECO:0000313" key="2">
    <source>
        <dbReference type="Proteomes" id="UP000007089"/>
    </source>
</evidence>
<accession>B8J6Q2</accession>
<dbReference type="EMBL" id="CP001359">
    <property type="protein sequence ID" value="ACL67024.1"/>
    <property type="molecule type" value="Genomic_DNA"/>
</dbReference>